<organism evidence="1 2">
    <name type="scientific">Herpetosiphon geysericola</name>
    <dbReference type="NCBI Taxonomy" id="70996"/>
    <lineage>
        <taxon>Bacteria</taxon>
        <taxon>Bacillati</taxon>
        <taxon>Chloroflexota</taxon>
        <taxon>Chloroflexia</taxon>
        <taxon>Herpetosiphonales</taxon>
        <taxon>Herpetosiphonaceae</taxon>
        <taxon>Herpetosiphon</taxon>
    </lineage>
</organism>
<comment type="caution">
    <text evidence="1">The sequence shown here is derived from an EMBL/GenBank/DDBJ whole genome shotgun (WGS) entry which is preliminary data.</text>
</comment>
<accession>A0A0P6YKT3</accession>
<sequence>MPLSKQAGACWVVVAKHLGGRLTTFFSKENKFPGGYCSFIMSDRPVSQADNRRFSTAIVAKCPANVKFTEELLKFVLIIEELL</sequence>
<dbReference type="Proteomes" id="UP000050277">
    <property type="component" value="Unassembled WGS sequence"/>
</dbReference>
<reference evidence="1 2" key="1">
    <citation type="submission" date="2015-07" db="EMBL/GenBank/DDBJ databases">
        <title>Whole genome sequence of Herpetosiphon geysericola DSM 7119.</title>
        <authorList>
            <person name="Hemp J."/>
            <person name="Ward L.M."/>
            <person name="Pace L.A."/>
            <person name="Fischer W.W."/>
        </authorList>
    </citation>
    <scope>NUCLEOTIDE SEQUENCE [LARGE SCALE GENOMIC DNA]</scope>
    <source>
        <strain evidence="1 2">DSM 7119</strain>
    </source>
</reference>
<dbReference type="EMBL" id="LGKP01000012">
    <property type="protein sequence ID" value="KPL90420.1"/>
    <property type="molecule type" value="Genomic_DNA"/>
</dbReference>
<dbReference type="STRING" id="70996.SE18_07380"/>
<name>A0A0P6YKT3_9CHLR</name>
<dbReference type="AlphaFoldDB" id="A0A0P6YKT3"/>
<gene>
    <name evidence="1" type="ORF">SE18_07380</name>
</gene>
<proteinExistence type="predicted"/>
<evidence type="ECO:0000313" key="1">
    <source>
        <dbReference type="EMBL" id="KPL90420.1"/>
    </source>
</evidence>
<evidence type="ECO:0000313" key="2">
    <source>
        <dbReference type="Proteomes" id="UP000050277"/>
    </source>
</evidence>
<protein>
    <submittedName>
        <fullName evidence="1">Uncharacterized protein</fullName>
    </submittedName>
</protein>
<keyword evidence="2" id="KW-1185">Reference proteome</keyword>